<evidence type="ECO:0000313" key="2">
    <source>
        <dbReference type="Proteomes" id="UP000045039"/>
    </source>
</evidence>
<evidence type="ECO:0000313" key="1">
    <source>
        <dbReference type="EMBL" id="CRP49179.1"/>
    </source>
</evidence>
<organism evidence="1 2">
    <name type="scientific">Pseudomonas aeruginosa</name>
    <dbReference type="NCBI Taxonomy" id="287"/>
    <lineage>
        <taxon>Bacteria</taxon>
        <taxon>Pseudomonadati</taxon>
        <taxon>Pseudomonadota</taxon>
        <taxon>Gammaproteobacteria</taxon>
        <taxon>Pseudomonadales</taxon>
        <taxon>Pseudomonadaceae</taxon>
        <taxon>Pseudomonas</taxon>
    </lineage>
</organism>
<gene>
    <name evidence="1" type="ORF">PAERUG_P19_London_7_VIM_2_05_10_04630</name>
</gene>
<name>A0A9P1RB84_PSEAI</name>
<dbReference type="EMBL" id="CVVU01000224">
    <property type="protein sequence ID" value="CRP49179.1"/>
    <property type="molecule type" value="Genomic_DNA"/>
</dbReference>
<comment type="caution">
    <text evidence="1">The sequence shown here is derived from an EMBL/GenBank/DDBJ whole genome shotgun (WGS) entry which is preliminary data.</text>
</comment>
<sequence length="165" mass="17649">MDDATALQADALEGGDGRRVGAAHVDQRRQAEFRGQPQLGLEQRLLGVAVEVFQVVVQADLADRAELRLAAQALQPLAQVVQVLRAVPRQVDGVQAERRVQAILGLRQVPDPLPVLAVDAEHHLALDPQRAAALQQRGAVGVEVREVEVVVGVDQAHGGRLSRAA</sequence>
<dbReference type="Proteomes" id="UP000045039">
    <property type="component" value="Unassembled WGS sequence"/>
</dbReference>
<accession>A0A9P1RB84</accession>
<dbReference type="AlphaFoldDB" id="A0A9P1RB84"/>
<proteinExistence type="predicted"/>
<protein>
    <submittedName>
        <fullName evidence="1">Uncharacterized protein</fullName>
    </submittedName>
</protein>
<reference evidence="2" key="1">
    <citation type="submission" date="2015-06" db="EMBL/GenBank/DDBJ databases">
        <authorList>
            <person name="Radhakrishnan Rajesh"/>
            <person name="Underwood Anthony"/>
            <person name="Al-Shahib Ali"/>
        </authorList>
    </citation>
    <scope>NUCLEOTIDE SEQUENCE [LARGE SCALE GENOMIC DNA]</scope>
    <source>
        <strain evidence="2">P19_London_7_VIM_2_05_10</strain>
    </source>
</reference>